<dbReference type="PANTHER" id="PTHR47036">
    <property type="entry name" value="COBALT-FACTOR III C(17)-METHYLTRANSFERASE-RELATED"/>
    <property type="match status" value="1"/>
</dbReference>
<dbReference type="STRING" id="292563.Cyast_1997"/>
<gene>
    <name evidence="10" type="ordered locus">Cyast_1997</name>
</gene>
<dbReference type="CDD" id="cd11646">
    <property type="entry name" value="Precorrin_3B_C17_MT"/>
    <property type="match status" value="1"/>
</dbReference>
<dbReference type="InterPro" id="IPR000878">
    <property type="entry name" value="4pyrrol_Mease"/>
</dbReference>
<keyword evidence="11" id="KW-1185">Reference proteome</keyword>
<evidence type="ECO:0000256" key="5">
    <source>
        <dbReference type="ARBA" id="ARBA00022691"/>
    </source>
</evidence>
<dbReference type="KEGG" id="csn:Cyast_1997"/>
<evidence type="ECO:0000256" key="4">
    <source>
        <dbReference type="ARBA" id="ARBA00022679"/>
    </source>
</evidence>
<feature type="domain" description="Cobalamin biosynthesis central region" evidence="9">
    <location>
        <begin position="144"/>
        <end position="204"/>
    </location>
</feature>
<dbReference type="GO" id="GO:0009236">
    <property type="term" value="P:cobalamin biosynthetic process"/>
    <property type="evidence" value="ECO:0007669"/>
    <property type="project" value="UniProtKB-UniPathway"/>
</dbReference>
<evidence type="ECO:0000256" key="2">
    <source>
        <dbReference type="ARBA" id="ARBA00022573"/>
    </source>
</evidence>
<feature type="domain" description="CobE/GbiG C-terminal" evidence="7">
    <location>
        <begin position="240"/>
        <end position="371"/>
    </location>
</feature>
<dbReference type="SUPFAM" id="SSF53790">
    <property type="entry name" value="Tetrapyrrole methylase"/>
    <property type="match status" value="1"/>
</dbReference>
<dbReference type="Gene3D" id="3.40.50.11220">
    <property type="match status" value="1"/>
</dbReference>
<dbReference type="GO" id="GO:0030789">
    <property type="term" value="F:precorrin-3B C17-methyltransferase activity"/>
    <property type="evidence" value="ECO:0007669"/>
    <property type="project" value="UniProtKB-EC"/>
</dbReference>
<feature type="domain" description="Tetrapyrrole methylase" evidence="6">
    <location>
        <begin position="383"/>
        <end position="594"/>
    </location>
</feature>
<dbReference type="InterPro" id="IPR038029">
    <property type="entry name" value="GbiG_N_sf"/>
</dbReference>
<evidence type="ECO:0000313" key="10">
    <source>
        <dbReference type="EMBL" id="AFZ47950.1"/>
    </source>
</evidence>
<evidence type="ECO:0000259" key="8">
    <source>
        <dbReference type="Pfam" id="PF11760"/>
    </source>
</evidence>
<evidence type="ECO:0000259" key="7">
    <source>
        <dbReference type="Pfam" id="PF01890"/>
    </source>
</evidence>
<dbReference type="InterPro" id="IPR014776">
    <property type="entry name" value="4pyrrole_Mease_sub2"/>
</dbReference>
<dbReference type="SUPFAM" id="SSF159672">
    <property type="entry name" value="CbiG N-terminal domain-like"/>
    <property type="match status" value="1"/>
</dbReference>
<dbReference type="Proteomes" id="UP000010483">
    <property type="component" value="Chromosome"/>
</dbReference>
<name>K9YNF9_CYASC</name>
<keyword evidence="4 10" id="KW-0808">Transferase</keyword>
<dbReference type="HOGENOM" id="CLU_009721_2_1_3"/>
<dbReference type="AlphaFoldDB" id="K9YNF9"/>
<dbReference type="InterPro" id="IPR021745">
    <property type="entry name" value="CbiG_mid"/>
</dbReference>
<dbReference type="PATRIC" id="fig|292563.3.peg.2088"/>
<dbReference type="InterPro" id="IPR036518">
    <property type="entry name" value="CobE/GbiG_C_sf"/>
</dbReference>
<reference evidence="11" key="1">
    <citation type="journal article" date="2013" name="Proc. Natl. Acad. Sci. U.S.A.">
        <title>Improving the coverage of the cyanobacterial phylum using diversity-driven genome sequencing.</title>
        <authorList>
            <person name="Shih P.M."/>
            <person name="Wu D."/>
            <person name="Latifi A."/>
            <person name="Axen S.D."/>
            <person name="Fewer D.P."/>
            <person name="Talla E."/>
            <person name="Calteau A."/>
            <person name="Cai F."/>
            <person name="Tandeau de Marsac N."/>
            <person name="Rippka R."/>
            <person name="Herdman M."/>
            <person name="Sivonen K."/>
            <person name="Coursin T."/>
            <person name="Laurent T."/>
            <person name="Goodwin L."/>
            <person name="Nolan M."/>
            <person name="Davenport K.W."/>
            <person name="Han C.S."/>
            <person name="Rubin E.M."/>
            <person name="Eisen J.A."/>
            <person name="Woyke T."/>
            <person name="Gugger M."/>
            <person name="Kerfeld C.A."/>
        </authorList>
    </citation>
    <scope>NUCLEOTIDE SEQUENCE [LARGE SCALE GENOMIC DNA]</scope>
    <source>
        <strain evidence="11">ATCC 29140 / PCC 7202</strain>
    </source>
</reference>
<evidence type="ECO:0000259" key="6">
    <source>
        <dbReference type="Pfam" id="PF00590"/>
    </source>
</evidence>
<dbReference type="SUPFAM" id="SSF159664">
    <property type="entry name" value="CobE/GbiG C-terminal domain-like"/>
    <property type="match status" value="1"/>
</dbReference>
<organism evidence="10 11">
    <name type="scientific">Cyanobacterium stanieri (strain ATCC 29140 / PCC 7202)</name>
    <dbReference type="NCBI Taxonomy" id="292563"/>
    <lineage>
        <taxon>Bacteria</taxon>
        <taxon>Bacillati</taxon>
        <taxon>Cyanobacteriota</taxon>
        <taxon>Cyanophyceae</taxon>
        <taxon>Oscillatoriophycideae</taxon>
        <taxon>Chroococcales</taxon>
        <taxon>Geminocystaceae</taxon>
        <taxon>Cyanobacterium</taxon>
    </lineage>
</organism>
<dbReference type="InterPro" id="IPR006363">
    <property type="entry name" value="Cbl_synth_CobJ/CibH_dom"/>
</dbReference>
<dbReference type="eggNOG" id="COG2073">
    <property type="taxonomic scope" value="Bacteria"/>
</dbReference>
<dbReference type="eggNOG" id="COG1010">
    <property type="taxonomic scope" value="Bacteria"/>
</dbReference>
<dbReference type="EC" id="2.1.1.131" evidence="10"/>
<proteinExistence type="predicted"/>
<keyword evidence="2" id="KW-0169">Cobalamin biosynthesis</keyword>
<dbReference type="Gene3D" id="3.30.420.180">
    <property type="entry name" value="CobE/GbiG C-terminal domain"/>
    <property type="match status" value="1"/>
</dbReference>
<evidence type="ECO:0000256" key="3">
    <source>
        <dbReference type="ARBA" id="ARBA00022603"/>
    </source>
</evidence>
<dbReference type="InterPro" id="IPR002750">
    <property type="entry name" value="CobE/GbiG_C"/>
</dbReference>
<keyword evidence="5" id="KW-0949">S-adenosyl-L-methionine</keyword>
<dbReference type="GO" id="GO:0032259">
    <property type="term" value="P:methylation"/>
    <property type="evidence" value="ECO:0007669"/>
    <property type="project" value="UniProtKB-KW"/>
</dbReference>
<dbReference type="InterPro" id="IPR021744">
    <property type="entry name" value="CbiG_N"/>
</dbReference>
<dbReference type="NCBIfam" id="TIGR01466">
    <property type="entry name" value="cobJ_cbiH"/>
    <property type="match status" value="1"/>
</dbReference>
<dbReference type="InterPro" id="IPR051810">
    <property type="entry name" value="Precorrin_MeTrfase"/>
</dbReference>
<keyword evidence="3 10" id="KW-0489">Methyltransferase</keyword>
<sequence>MKDIFTPFQPLHLIAVTDDTAKKLQPLAKEIGGNLWLPKKLINNDLTNNYYDGSLKEHLENIWQDSKAIIFSLTMGAVVRLVSSLLGNKKDDPAIIVIDPDGNYVISLLGGHQAFADKLTELVALQLDAQPIVTSASQSLGIIPIDTFGHIFGWVKGEGDWTRVSASLARKNPVKVVQNSGSFLWQKSLQDNHSFVFDNDNKHCEELIYIGIEKNINKQIENFRKDAETKGVVRWFPRVLWVGIGCERNTPRELIEYAIREVFERFNLDIKAIALICTIDIKGDEVGILELTQDWQLELKTFEAQELDGVRVPNPSAVVKEEVGTSSVAEAAALKGASLPTLGEEETPRLIVPKQIVKREGVKGAVTVAVAQSALEYNPHHGKLYLVGTGTGSLSQMTTAAKTAVKDADVVIGYGLYLDLIKPLFRPEQIIESFPITQERQRAIRAIALSRWGLKVAVVSSGDCGIFGMGGLVLEILAQTGWNGKTPSVEVFAGITAMQGGAAKVGSPLMHDFCAISLSDLLTPWEVIEKRLNAAAQADFVTSLYNPRSKTRTQQIVIAQQIFLKYRSGDTPVAIARSITRDDEHITITTLREMLNYDIDMLTTVIIGNSTTKAYQGFLITPRGYLNN</sequence>
<dbReference type="Gene3D" id="3.40.1010.10">
    <property type="entry name" value="Cobalt-precorrin-4 Transmethylase, Domain 1"/>
    <property type="match status" value="1"/>
</dbReference>
<protein>
    <submittedName>
        <fullName evidence="10">Precorrin-3 methyltransferase</fullName>
        <ecNumber evidence="10">2.1.1.131</ecNumber>
    </submittedName>
</protein>
<dbReference type="UniPathway" id="UPA00148"/>
<feature type="domain" description="Cobalamin synthesis G N-terminal" evidence="8">
    <location>
        <begin position="57"/>
        <end position="137"/>
    </location>
</feature>
<evidence type="ECO:0000313" key="11">
    <source>
        <dbReference type="Proteomes" id="UP000010483"/>
    </source>
</evidence>
<dbReference type="BioCyc" id="CSTA292563:G1353-2004-MONOMER"/>
<dbReference type="Pfam" id="PF11760">
    <property type="entry name" value="CbiG_N"/>
    <property type="match status" value="1"/>
</dbReference>
<dbReference type="InterPro" id="IPR035996">
    <property type="entry name" value="4pyrrol_Methylase_sf"/>
</dbReference>
<dbReference type="Gene3D" id="3.30.950.10">
    <property type="entry name" value="Methyltransferase, Cobalt-precorrin-4 Transmethylase, Domain 2"/>
    <property type="match status" value="1"/>
</dbReference>
<dbReference type="EMBL" id="CP003940">
    <property type="protein sequence ID" value="AFZ47950.1"/>
    <property type="molecule type" value="Genomic_DNA"/>
</dbReference>
<dbReference type="Pfam" id="PF00590">
    <property type="entry name" value="TP_methylase"/>
    <property type="match status" value="1"/>
</dbReference>
<evidence type="ECO:0000259" key="9">
    <source>
        <dbReference type="Pfam" id="PF11761"/>
    </source>
</evidence>
<dbReference type="InterPro" id="IPR014777">
    <property type="entry name" value="4pyrrole_Mease_sub1"/>
</dbReference>
<evidence type="ECO:0000256" key="1">
    <source>
        <dbReference type="ARBA" id="ARBA00004953"/>
    </source>
</evidence>
<comment type="pathway">
    <text evidence="1">Cofactor biosynthesis; adenosylcobalamin biosynthesis.</text>
</comment>
<dbReference type="Pfam" id="PF11761">
    <property type="entry name" value="CbiG_mid"/>
    <property type="match status" value="1"/>
</dbReference>
<dbReference type="Pfam" id="PF01890">
    <property type="entry name" value="CbiG_C"/>
    <property type="match status" value="1"/>
</dbReference>
<dbReference type="PANTHER" id="PTHR47036:SF1">
    <property type="entry name" value="COBALT-FACTOR III C(17)-METHYLTRANSFERASE-RELATED"/>
    <property type="match status" value="1"/>
</dbReference>
<accession>K9YNF9</accession>